<feature type="region of interest" description="Disordered" evidence="1">
    <location>
        <begin position="102"/>
        <end position="139"/>
    </location>
</feature>
<evidence type="ECO:0000313" key="3">
    <source>
        <dbReference type="Proteomes" id="UP000240243"/>
    </source>
</evidence>
<dbReference type="AlphaFoldDB" id="A0A2P7R680"/>
<evidence type="ECO:0000256" key="1">
    <source>
        <dbReference type="SAM" id="MobiDB-lite"/>
    </source>
</evidence>
<dbReference type="EMBL" id="PXYG01000003">
    <property type="protein sequence ID" value="PSJ45702.1"/>
    <property type="molecule type" value="Genomic_DNA"/>
</dbReference>
<dbReference type="Proteomes" id="UP000240243">
    <property type="component" value="Unassembled WGS sequence"/>
</dbReference>
<evidence type="ECO:0000313" key="2">
    <source>
        <dbReference type="EMBL" id="PSJ45702.1"/>
    </source>
</evidence>
<keyword evidence="3" id="KW-1185">Reference proteome</keyword>
<protein>
    <submittedName>
        <fullName evidence="2">Uncharacterized protein</fullName>
    </submittedName>
</protein>
<gene>
    <name evidence="2" type="ORF">C7H85_09995</name>
</gene>
<sequence>MLAAVLWLPLPVLSFPLTPDALPTNLYGSYGPGGDCLARPLVSLDDGGLYLVSGDQRSRFEAVEVCLSCAGGVRYEGIEVWLSPQVADHHALHFRFNAGEQPGRLEVEDPGNVEPGPSLSTVAAASPYHRCGPPAQPAT</sequence>
<accession>A0A2P7R680</accession>
<reference evidence="2 3" key="1">
    <citation type="submission" date="2018-03" db="EMBL/GenBank/DDBJ databases">
        <title>The draft genome of Zobellella sp. 59N8.</title>
        <authorList>
            <person name="Liu L."/>
            <person name="Li L."/>
            <person name="Zhang X."/>
            <person name="Liang L."/>
            <person name="Wang T."/>
        </authorList>
    </citation>
    <scope>NUCLEOTIDE SEQUENCE [LARGE SCALE GENOMIC DNA]</scope>
    <source>
        <strain evidence="2 3">59N8</strain>
    </source>
</reference>
<organism evidence="2 3">
    <name type="scientific">Zobellella endophytica</name>
    <dbReference type="NCBI Taxonomy" id="2116700"/>
    <lineage>
        <taxon>Bacteria</taxon>
        <taxon>Pseudomonadati</taxon>
        <taxon>Pseudomonadota</taxon>
        <taxon>Gammaproteobacteria</taxon>
        <taxon>Aeromonadales</taxon>
        <taxon>Aeromonadaceae</taxon>
        <taxon>Zobellella</taxon>
    </lineage>
</organism>
<name>A0A2P7R680_9GAMM</name>
<proteinExistence type="predicted"/>
<comment type="caution">
    <text evidence="2">The sequence shown here is derived from an EMBL/GenBank/DDBJ whole genome shotgun (WGS) entry which is preliminary data.</text>
</comment>